<dbReference type="EMBL" id="BAABRO010000012">
    <property type="protein sequence ID" value="GAA5509122.1"/>
    <property type="molecule type" value="Genomic_DNA"/>
</dbReference>
<evidence type="ECO:0000313" key="1">
    <source>
        <dbReference type="EMBL" id="GAA5509122.1"/>
    </source>
</evidence>
<sequence length="174" mass="20022">MREDRRAGLSRRRQTTIRVVMVVARRETRTFACVGNGSAIREGVNTRHVAYSRDLTQARVEQQLRRLCTTGYDLGAMVNRSRDRGLYDAALRYHRSWRAALTAAGVNLANVSRRRPDHFDREAMILWLRDRQAAGQSLIYTEVCLENRDKTMAIRRTFRSWRQALVAAGLAENA</sequence>
<comment type="caution">
    <text evidence="1">The sequence shown here is derived from an EMBL/GenBank/DDBJ whole genome shotgun (WGS) entry which is preliminary data.</text>
</comment>
<name>A0ABP9VZ32_9BACT</name>
<gene>
    <name evidence="1" type="ORF">Rcae01_04591</name>
</gene>
<evidence type="ECO:0000313" key="2">
    <source>
        <dbReference type="Proteomes" id="UP001416858"/>
    </source>
</evidence>
<reference evidence="1 2" key="1">
    <citation type="submission" date="2024-02" db="EMBL/GenBank/DDBJ databases">
        <title>Rhodopirellula caenicola NBRC 110016.</title>
        <authorList>
            <person name="Ichikawa N."/>
            <person name="Katano-Makiyama Y."/>
            <person name="Hidaka K."/>
        </authorList>
    </citation>
    <scope>NUCLEOTIDE SEQUENCE [LARGE SCALE GENOMIC DNA]</scope>
    <source>
        <strain evidence="1 2">NBRC 110016</strain>
    </source>
</reference>
<accession>A0ABP9VZ32</accession>
<protein>
    <recommendedName>
        <fullName evidence="3">Resolvase/invertase-type recombinase catalytic domain-containing protein</fullName>
    </recommendedName>
</protein>
<dbReference type="Proteomes" id="UP001416858">
    <property type="component" value="Unassembled WGS sequence"/>
</dbReference>
<keyword evidence="2" id="KW-1185">Reference proteome</keyword>
<proteinExistence type="predicted"/>
<evidence type="ECO:0008006" key="3">
    <source>
        <dbReference type="Google" id="ProtNLM"/>
    </source>
</evidence>
<organism evidence="1 2">
    <name type="scientific">Novipirellula caenicola</name>
    <dbReference type="NCBI Taxonomy" id="1536901"/>
    <lineage>
        <taxon>Bacteria</taxon>
        <taxon>Pseudomonadati</taxon>
        <taxon>Planctomycetota</taxon>
        <taxon>Planctomycetia</taxon>
        <taxon>Pirellulales</taxon>
        <taxon>Pirellulaceae</taxon>
        <taxon>Novipirellula</taxon>
    </lineage>
</organism>